<dbReference type="RefSeq" id="XP_011300950.1">
    <property type="nucleotide sequence ID" value="XM_011302648.1"/>
</dbReference>
<dbReference type="OrthoDB" id="69229at2759"/>
<accession>A0A9R1T1F6</accession>
<dbReference type="PANTHER" id="PTHR21402">
    <property type="entry name" value="GAMETOCYTE SPECIFIC FACTOR 1-RELATED"/>
    <property type="match status" value="1"/>
</dbReference>
<evidence type="ECO:0000256" key="2">
    <source>
        <dbReference type="ARBA" id="ARBA00022771"/>
    </source>
</evidence>
<gene>
    <name evidence="7" type="primary">LOC105265245</name>
</gene>
<dbReference type="InterPro" id="IPR022776">
    <property type="entry name" value="TRM13/UPF0224_CHHC_Znf_dom"/>
</dbReference>
<evidence type="ECO:0000259" key="5">
    <source>
        <dbReference type="PROSITE" id="PS51800"/>
    </source>
</evidence>
<organism evidence="6 7">
    <name type="scientific">Fopius arisanus</name>
    <dbReference type="NCBI Taxonomy" id="64838"/>
    <lineage>
        <taxon>Eukaryota</taxon>
        <taxon>Metazoa</taxon>
        <taxon>Ecdysozoa</taxon>
        <taxon>Arthropoda</taxon>
        <taxon>Hexapoda</taxon>
        <taxon>Insecta</taxon>
        <taxon>Pterygota</taxon>
        <taxon>Neoptera</taxon>
        <taxon>Endopterygota</taxon>
        <taxon>Hymenoptera</taxon>
        <taxon>Apocrita</taxon>
        <taxon>Ichneumonoidea</taxon>
        <taxon>Braconidae</taxon>
        <taxon>Opiinae</taxon>
        <taxon>Fopius</taxon>
    </lineage>
</organism>
<keyword evidence="1" id="KW-0479">Metal-binding</keyword>
<dbReference type="GO" id="GO:0005829">
    <property type="term" value="C:cytosol"/>
    <property type="evidence" value="ECO:0007669"/>
    <property type="project" value="TreeGrafter"/>
</dbReference>
<feature type="domain" description="CHHC U11-48K-type" evidence="5">
    <location>
        <begin position="45"/>
        <end position="72"/>
    </location>
</feature>
<feature type="compositionally biased region" description="Basic and acidic residues" evidence="4">
    <location>
        <begin position="227"/>
        <end position="273"/>
    </location>
</feature>
<sequence>MEKMLANRDEEINKLTSFTIQTKNLLNEIVSDLGWSNDSVNIEQTVTCPFNSSHELLPKSLEKHMENCLWKAEGYSKDDLPLSIPSVPPDANTSIKLDEEAIEEIFQVSKPENASPTGGCRLIPRTSDRLLADFTPEERRILYDYVVSHTEQPHIGEDIADLNKPNGNENRTSSYLELLAQERNLKRRRAKHRGVHTNKKSHTEIMREVISQQMEMLSEYLAEKNQENRIESDAEVRGNGDLREHKTDARNGIHVKPERNSRKESSRDSSSEFHHRHKRNSSTDVRNSHHISSRNESDVDYRSQRKKHSKHSKSSRRDSEEEKKYKKHERTHSRERHYEHKFKSRKRSRSREDKSRKRRTH</sequence>
<dbReference type="InterPro" id="IPR051591">
    <property type="entry name" value="UPF0224_FAM112_RNA_Proc"/>
</dbReference>
<dbReference type="PROSITE" id="PS51800">
    <property type="entry name" value="ZF_CHHC_U11_48K"/>
    <property type="match status" value="1"/>
</dbReference>
<evidence type="ECO:0000256" key="4">
    <source>
        <dbReference type="SAM" id="MobiDB-lite"/>
    </source>
</evidence>
<name>A0A9R1T1F6_9HYME</name>
<feature type="compositionally biased region" description="Basic residues" evidence="4">
    <location>
        <begin position="304"/>
        <end position="314"/>
    </location>
</feature>
<keyword evidence="2" id="KW-0863">Zinc-finger</keyword>
<dbReference type="Proteomes" id="UP000694866">
    <property type="component" value="Unplaced"/>
</dbReference>
<dbReference type="AlphaFoldDB" id="A0A9R1T1F6"/>
<keyword evidence="6" id="KW-1185">Reference proteome</keyword>
<protein>
    <submittedName>
        <fullName evidence="7">U11/U12 small nuclear ribonucleoprotein 48 kDa protein</fullName>
    </submittedName>
</protein>
<dbReference type="Pfam" id="PF05253">
    <property type="entry name" value="zf-U11-48K"/>
    <property type="match status" value="1"/>
</dbReference>
<dbReference type="GO" id="GO:0005689">
    <property type="term" value="C:U12-type spliceosomal complex"/>
    <property type="evidence" value="ECO:0007669"/>
    <property type="project" value="TreeGrafter"/>
</dbReference>
<evidence type="ECO:0000313" key="6">
    <source>
        <dbReference type="Proteomes" id="UP000694866"/>
    </source>
</evidence>
<dbReference type="GO" id="GO:0005654">
    <property type="term" value="C:nucleoplasm"/>
    <property type="evidence" value="ECO:0007669"/>
    <property type="project" value="TreeGrafter"/>
</dbReference>
<evidence type="ECO:0000256" key="3">
    <source>
        <dbReference type="ARBA" id="ARBA00022833"/>
    </source>
</evidence>
<feature type="compositionally biased region" description="Basic and acidic residues" evidence="4">
    <location>
        <begin position="315"/>
        <end position="324"/>
    </location>
</feature>
<reference evidence="7" key="1">
    <citation type="submission" date="2025-08" db="UniProtKB">
        <authorList>
            <consortium name="RefSeq"/>
        </authorList>
    </citation>
    <scope>IDENTIFICATION</scope>
    <source>
        <strain evidence="7">USDA-PBARC FA_bdor</strain>
        <tissue evidence="7">Whole organism</tissue>
    </source>
</reference>
<evidence type="ECO:0000256" key="1">
    <source>
        <dbReference type="ARBA" id="ARBA00022723"/>
    </source>
</evidence>
<proteinExistence type="predicted"/>
<dbReference type="GeneID" id="105265245"/>
<feature type="region of interest" description="Disordered" evidence="4">
    <location>
        <begin position="227"/>
        <end position="361"/>
    </location>
</feature>
<feature type="compositionally biased region" description="Basic and acidic residues" evidence="4">
    <location>
        <begin position="293"/>
        <end position="303"/>
    </location>
</feature>
<dbReference type="GO" id="GO:0008270">
    <property type="term" value="F:zinc ion binding"/>
    <property type="evidence" value="ECO:0007669"/>
    <property type="project" value="UniProtKB-KW"/>
</dbReference>
<keyword evidence="3" id="KW-0862">Zinc</keyword>
<dbReference type="KEGG" id="fas:105265245"/>
<feature type="compositionally biased region" description="Basic residues" evidence="4">
    <location>
        <begin position="325"/>
        <end position="349"/>
    </location>
</feature>
<evidence type="ECO:0000313" key="7">
    <source>
        <dbReference type="RefSeq" id="XP_011300950.1"/>
    </source>
</evidence>
<keyword evidence="7" id="KW-0687">Ribonucleoprotein</keyword>
<dbReference type="PANTHER" id="PTHR21402:SF10">
    <property type="entry name" value="U11_U12 SMALL NUCLEAR RIBONUCLEOPROTEIN 48 KDA PROTEIN"/>
    <property type="match status" value="1"/>
</dbReference>